<keyword evidence="3" id="KW-1185">Reference proteome</keyword>
<gene>
    <name evidence="1" type="ORF">MBLL_04507</name>
    <name evidence="2" type="ORF">OICFNHDK_1633</name>
</gene>
<proteinExistence type="predicted"/>
<evidence type="ECO:0000313" key="2">
    <source>
        <dbReference type="EMBL" id="GJD39177.1"/>
    </source>
</evidence>
<dbReference type="RefSeq" id="WP_192215794.1">
    <property type="nucleotide sequence ID" value="NZ_BPQF01000010.1"/>
</dbReference>
<dbReference type="EMBL" id="LR743511">
    <property type="protein sequence ID" value="CAA2145386.1"/>
    <property type="molecule type" value="Genomic_DNA"/>
</dbReference>
<evidence type="ECO:0000313" key="1">
    <source>
        <dbReference type="EMBL" id="CAA2145386.1"/>
    </source>
</evidence>
<reference evidence="2" key="1">
    <citation type="journal article" date="2016" name="Front. Microbiol.">
        <title>Genome Sequence of the Piezophilic, Mesophilic Sulfate-Reducing Bacterium Desulfovibrio indicus J2T.</title>
        <authorList>
            <person name="Cao J."/>
            <person name="Maignien L."/>
            <person name="Shao Z."/>
            <person name="Alain K."/>
            <person name="Jebbar M."/>
        </authorList>
    </citation>
    <scope>NUCLEOTIDE SEQUENCE</scope>
    <source>
        <strain evidence="2">DSM 21893</strain>
    </source>
</reference>
<dbReference type="EMBL" id="BPQF01000010">
    <property type="protein sequence ID" value="GJD39177.1"/>
    <property type="molecule type" value="Genomic_DNA"/>
</dbReference>
<reference evidence="2" key="3">
    <citation type="submission" date="2021-08" db="EMBL/GenBank/DDBJ databases">
        <authorList>
            <person name="Tani A."/>
            <person name="Ola A."/>
            <person name="Ogura Y."/>
            <person name="Katsura K."/>
            <person name="Hayashi T."/>
        </authorList>
    </citation>
    <scope>NUCLEOTIDE SEQUENCE</scope>
    <source>
        <strain evidence="2">DSM 21893</strain>
    </source>
</reference>
<name>A0A679K0A7_9HYPH</name>
<accession>A0A679K0A7</accession>
<dbReference type="AlphaFoldDB" id="A0A679K0A7"/>
<sequence>MTITVSLNTLGLLKALDVVTSARMEALRDGETEPKLVSVNVGAPTAPTVTARPAGQDRVVDVMV</sequence>
<dbReference type="Proteomes" id="UP001055307">
    <property type="component" value="Unassembled WGS sequence"/>
</dbReference>
<reference evidence="1" key="2">
    <citation type="submission" date="2019-12" db="EMBL/GenBank/DDBJ databases">
        <authorList>
            <person name="Cremers G."/>
        </authorList>
    </citation>
    <scope>NUCLEOTIDE SEQUENCE</scope>
    <source>
        <strain evidence="1">Mbul2</strain>
    </source>
</reference>
<evidence type="ECO:0000313" key="3">
    <source>
        <dbReference type="Proteomes" id="UP001055307"/>
    </source>
</evidence>
<organism evidence="1">
    <name type="scientific">Methylobacterium bullatum</name>
    <dbReference type="NCBI Taxonomy" id="570505"/>
    <lineage>
        <taxon>Bacteria</taxon>
        <taxon>Pseudomonadati</taxon>
        <taxon>Pseudomonadota</taxon>
        <taxon>Alphaproteobacteria</taxon>
        <taxon>Hyphomicrobiales</taxon>
        <taxon>Methylobacteriaceae</taxon>
        <taxon>Methylobacterium</taxon>
    </lineage>
</organism>
<protein>
    <submittedName>
        <fullName evidence="1">Uncharacterized protein</fullName>
    </submittedName>
</protein>